<organism evidence="1 2">
    <name type="scientific">Alteromonas australica</name>
    <dbReference type="NCBI Taxonomy" id="589873"/>
    <lineage>
        <taxon>Bacteria</taxon>
        <taxon>Pseudomonadati</taxon>
        <taxon>Pseudomonadota</taxon>
        <taxon>Gammaproteobacteria</taxon>
        <taxon>Alteromonadales</taxon>
        <taxon>Alteromonadaceae</taxon>
        <taxon>Alteromonas/Salinimonas group</taxon>
        <taxon>Alteromonas</taxon>
    </lineage>
</organism>
<proteinExistence type="predicted"/>
<protein>
    <submittedName>
        <fullName evidence="1">Uncharacterized protein</fullName>
    </submittedName>
</protein>
<sequence>MMAKLEVFQNGNFSNGDPVYQIGKKNAEGGFDVEIFDLMSETEAKAKLKTINGASKAKPDEDIVETTLDELGRMTKAQIEEFAREFGVELDRRQKKTDLVNQAYECQFDG</sequence>
<dbReference type="EMBL" id="DNAN01000097">
    <property type="protein sequence ID" value="HAW74640.1"/>
    <property type="molecule type" value="Genomic_DNA"/>
</dbReference>
<evidence type="ECO:0000313" key="2">
    <source>
        <dbReference type="Proteomes" id="UP000263517"/>
    </source>
</evidence>
<evidence type="ECO:0000313" key="1">
    <source>
        <dbReference type="EMBL" id="HAW74640.1"/>
    </source>
</evidence>
<name>A0A350P023_9ALTE</name>
<reference evidence="1 2" key="1">
    <citation type="journal article" date="2018" name="Nat. Biotechnol.">
        <title>A standardized bacterial taxonomy based on genome phylogeny substantially revises the tree of life.</title>
        <authorList>
            <person name="Parks D.H."/>
            <person name="Chuvochina M."/>
            <person name="Waite D.W."/>
            <person name="Rinke C."/>
            <person name="Skarshewski A."/>
            <person name="Chaumeil P.A."/>
            <person name="Hugenholtz P."/>
        </authorList>
    </citation>
    <scope>NUCLEOTIDE SEQUENCE [LARGE SCALE GENOMIC DNA]</scope>
    <source>
        <strain evidence="1">UBA11978</strain>
    </source>
</reference>
<comment type="caution">
    <text evidence="1">The sequence shown here is derived from an EMBL/GenBank/DDBJ whole genome shotgun (WGS) entry which is preliminary data.</text>
</comment>
<dbReference type="Proteomes" id="UP000263517">
    <property type="component" value="Unassembled WGS sequence"/>
</dbReference>
<dbReference type="AlphaFoldDB" id="A0A350P023"/>
<accession>A0A350P023</accession>
<gene>
    <name evidence="1" type="ORF">DCW74_02775</name>
</gene>